<accession>A0ABV5V663</accession>
<name>A0ABV5V663_9MICO</name>
<protein>
    <submittedName>
        <fullName evidence="2">Uncharacterized protein</fullName>
    </submittedName>
</protein>
<sequence length="120" mass="12904">MAAGEEEVVDVNVMAAPNRSRIRARVDAVEPVEDQPKCYFTVDVLEARAESGGLFVRQGDSARMFVVGDEPGLRAGDVFEAEVEYLGGPQGGQLQLHEVLQVEPPERDSPPAGGRGPTQE</sequence>
<dbReference type="EMBL" id="JBHMAX010000028">
    <property type="protein sequence ID" value="MFB9733274.1"/>
    <property type="molecule type" value="Genomic_DNA"/>
</dbReference>
<feature type="region of interest" description="Disordered" evidence="1">
    <location>
        <begin position="101"/>
        <end position="120"/>
    </location>
</feature>
<gene>
    <name evidence="2" type="ORF">ACFFN0_14595</name>
</gene>
<reference evidence="2 3" key="1">
    <citation type="submission" date="2024-09" db="EMBL/GenBank/DDBJ databases">
        <authorList>
            <person name="Sun Q."/>
            <person name="Mori K."/>
        </authorList>
    </citation>
    <scope>NUCLEOTIDE SEQUENCE [LARGE SCALE GENOMIC DNA]</scope>
    <source>
        <strain evidence="2 3">JCM 12763</strain>
    </source>
</reference>
<keyword evidence="3" id="KW-1185">Reference proteome</keyword>
<evidence type="ECO:0000256" key="1">
    <source>
        <dbReference type="SAM" id="MobiDB-lite"/>
    </source>
</evidence>
<dbReference type="RefSeq" id="WP_141338606.1">
    <property type="nucleotide sequence ID" value="NZ_JBHMAX010000028.1"/>
</dbReference>
<evidence type="ECO:0000313" key="3">
    <source>
        <dbReference type="Proteomes" id="UP001589613"/>
    </source>
</evidence>
<comment type="caution">
    <text evidence="2">The sequence shown here is derived from an EMBL/GenBank/DDBJ whole genome shotgun (WGS) entry which is preliminary data.</text>
</comment>
<proteinExistence type="predicted"/>
<evidence type="ECO:0000313" key="2">
    <source>
        <dbReference type="EMBL" id="MFB9733274.1"/>
    </source>
</evidence>
<dbReference type="Proteomes" id="UP001589613">
    <property type="component" value="Unassembled WGS sequence"/>
</dbReference>
<organism evidence="2 3">
    <name type="scientific">Ornithinimicrobium kibberense</name>
    <dbReference type="NCBI Taxonomy" id="282060"/>
    <lineage>
        <taxon>Bacteria</taxon>
        <taxon>Bacillati</taxon>
        <taxon>Actinomycetota</taxon>
        <taxon>Actinomycetes</taxon>
        <taxon>Micrococcales</taxon>
        <taxon>Ornithinimicrobiaceae</taxon>
        <taxon>Ornithinimicrobium</taxon>
    </lineage>
</organism>